<dbReference type="InterPro" id="IPR011051">
    <property type="entry name" value="RmlC_Cupin_sf"/>
</dbReference>
<dbReference type="Pfam" id="PF00190">
    <property type="entry name" value="Cupin_1"/>
    <property type="match status" value="1"/>
</dbReference>
<reference evidence="2 3" key="1">
    <citation type="submission" date="2016-07" db="EMBL/GenBank/DDBJ databases">
        <title>Pervasive Adenine N6-methylation of Active Genes in Fungi.</title>
        <authorList>
            <consortium name="DOE Joint Genome Institute"/>
            <person name="Mondo S.J."/>
            <person name="Dannebaum R.O."/>
            <person name="Kuo R.C."/>
            <person name="Labutti K."/>
            <person name="Haridas S."/>
            <person name="Kuo A."/>
            <person name="Salamov A."/>
            <person name="Ahrendt S.R."/>
            <person name="Lipzen A."/>
            <person name="Sullivan W."/>
            <person name="Andreopoulos W.B."/>
            <person name="Clum A."/>
            <person name="Lindquist E."/>
            <person name="Daum C."/>
            <person name="Ramamoorthy G.K."/>
            <person name="Gryganskyi A."/>
            <person name="Culley D."/>
            <person name="Magnuson J.K."/>
            <person name="James T.Y."/>
            <person name="O'Malley M.A."/>
            <person name="Stajich J.E."/>
            <person name="Spatafora J.W."/>
            <person name="Visel A."/>
            <person name="Grigoriev I.V."/>
        </authorList>
    </citation>
    <scope>NUCLEOTIDE SEQUENCE [LARGE SCALE GENOMIC DNA]</scope>
    <source>
        <strain evidence="2 3">68-887.2</strain>
    </source>
</reference>
<evidence type="ECO:0000259" key="1">
    <source>
        <dbReference type="Pfam" id="PF00190"/>
    </source>
</evidence>
<dbReference type="AlphaFoldDB" id="A0A1Y2BCM4"/>
<evidence type="ECO:0000313" key="3">
    <source>
        <dbReference type="Proteomes" id="UP000193986"/>
    </source>
</evidence>
<dbReference type="Proteomes" id="UP000193986">
    <property type="component" value="Unassembled WGS sequence"/>
</dbReference>
<name>A0A1Y2BCM4_9TREE</name>
<sequence length="168" mass="18153">MAPKVREPFHPLLKASEIEDSMDTFPHFLDAKAIKSHSYMSDILGLKGLGVVKVNLPAGNNSCTPHYHLNTAEWLYILKGTGHLILIDASTDCPPFKPDSSKPLPTTAHVPKVELPTEEREVGPGDFIGLPGGTVSARWTHTLRAGQGGLEYLMGGERAVVDVVGYPT</sequence>
<feature type="domain" description="Cupin type-1" evidence="1">
    <location>
        <begin position="46"/>
        <end position="135"/>
    </location>
</feature>
<dbReference type="InterPro" id="IPR014710">
    <property type="entry name" value="RmlC-like_jellyroll"/>
</dbReference>
<dbReference type="OrthoDB" id="10263073at2759"/>
<dbReference type="InterPro" id="IPR006045">
    <property type="entry name" value="Cupin_1"/>
</dbReference>
<dbReference type="Gene3D" id="2.60.120.10">
    <property type="entry name" value="Jelly Rolls"/>
    <property type="match status" value="1"/>
</dbReference>
<gene>
    <name evidence="2" type="ORF">BCR39DRAFT_378931</name>
</gene>
<organism evidence="2 3">
    <name type="scientific">Naematelia encephala</name>
    <dbReference type="NCBI Taxonomy" id="71784"/>
    <lineage>
        <taxon>Eukaryota</taxon>
        <taxon>Fungi</taxon>
        <taxon>Dikarya</taxon>
        <taxon>Basidiomycota</taxon>
        <taxon>Agaricomycotina</taxon>
        <taxon>Tremellomycetes</taxon>
        <taxon>Tremellales</taxon>
        <taxon>Naemateliaceae</taxon>
        <taxon>Naematelia</taxon>
    </lineage>
</organism>
<protein>
    <recommendedName>
        <fullName evidence="1">Cupin type-1 domain-containing protein</fullName>
    </recommendedName>
</protein>
<keyword evidence="3" id="KW-1185">Reference proteome</keyword>
<proteinExistence type="predicted"/>
<dbReference type="InParanoid" id="A0A1Y2BCM4"/>
<dbReference type="EMBL" id="MCFC01000009">
    <property type="protein sequence ID" value="ORY32588.1"/>
    <property type="molecule type" value="Genomic_DNA"/>
</dbReference>
<comment type="caution">
    <text evidence="2">The sequence shown here is derived from an EMBL/GenBank/DDBJ whole genome shotgun (WGS) entry which is preliminary data.</text>
</comment>
<dbReference type="SUPFAM" id="SSF51182">
    <property type="entry name" value="RmlC-like cupins"/>
    <property type="match status" value="1"/>
</dbReference>
<accession>A0A1Y2BCM4</accession>
<evidence type="ECO:0000313" key="2">
    <source>
        <dbReference type="EMBL" id="ORY32588.1"/>
    </source>
</evidence>